<evidence type="ECO:0000313" key="4">
    <source>
        <dbReference type="Proteomes" id="UP001501319"/>
    </source>
</evidence>
<feature type="domain" description="HTH marR-type" evidence="2">
    <location>
        <begin position="11"/>
        <end position="55"/>
    </location>
</feature>
<dbReference type="InterPro" id="IPR000835">
    <property type="entry name" value="HTH_MarR-typ"/>
</dbReference>
<dbReference type="InterPro" id="IPR000600">
    <property type="entry name" value="ROK"/>
</dbReference>
<dbReference type="Pfam" id="PF00480">
    <property type="entry name" value="ROK"/>
    <property type="match status" value="1"/>
</dbReference>
<evidence type="ECO:0000259" key="2">
    <source>
        <dbReference type="Pfam" id="PF12802"/>
    </source>
</evidence>
<dbReference type="CDD" id="cd24073">
    <property type="entry name" value="ASKHA_ATPase_ROK_CYANR"/>
    <property type="match status" value="1"/>
</dbReference>
<comment type="similarity">
    <text evidence="1">Belongs to the ROK (NagC/XylR) family.</text>
</comment>
<dbReference type="Proteomes" id="UP001501319">
    <property type="component" value="Unassembled WGS sequence"/>
</dbReference>
<keyword evidence="4" id="KW-1185">Reference proteome</keyword>
<reference evidence="3 4" key="1">
    <citation type="journal article" date="2019" name="Int. J. Syst. Evol. Microbiol.">
        <title>The Global Catalogue of Microorganisms (GCM) 10K type strain sequencing project: providing services to taxonomists for standard genome sequencing and annotation.</title>
        <authorList>
            <consortium name="The Broad Institute Genomics Platform"/>
            <consortium name="The Broad Institute Genome Sequencing Center for Infectious Disease"/>
            <person name="Wu L."/>
            <person name="Ma J."/>
        </authorList>
    </citation>
    <scope>NUCLEOTIDE SEQUENCE [LARGE SCALE GENOMIC DNA]</scope>
    <source>
        <strain evidence="3 4">JCM 14306</strain>
    </source>
</reference>
<protein>
    <submittedName>
        <fullName evidence="3">ROK family transcriptional regulator</fullName>
    </submittedName>
</protein>
<evidence type="ECO:0000313" key="3">
    <source>
        <dbReference type="EMBL" id="GAA1624296.1"/>
    </source>
</evidence>
<dbReference type="Gene3D" id="1.10.10.10">
    <property type="entry name" value="Winged helix-like DNA-binding domain superfamily/Winged helix DNA-binding domain"/>
    <property type="match status" value="1"/>
</dbReference>
<proteinExistence type="inferred from homology"/>
<comment type="caution">
    <text evidence="3">The sequence shown here is derived from an EMBL/GenBank/DDBJ whole genome shotgun (WGS) entry which is preliminary data.</text>
</comment>
<accession>A0ABN2EZU5</accession>
<dbReference type="PANTHER" id="PTHR18964">
    <property type="entry name" value="ROK (REPRESSOR, ORF, KINASE) FAMILY"/>
    <property type="match status" value="1"/>
</dbReference>
<sequence>MIPRGELVPAGIVGLLGTQGPTSRTEIARTLKLSPATVTQATKDLIARGLIEELESVPSNGGRPARLLGLLNDAGVAMGAKVTADHVAVVTVELDGTVRSSTSHDYDPGAPDAINRLGQILAKEVGELDDRLLGVGIGVPGSVDSQASGVVDAPTLSWQGAQVGPVLRAAIGTPVLVDNDVNTLAAAERLYGIGRDHSSYLVVTIGRGIGCGIVVDGGIYRGANGGAGEIGHIPVGLSGAEEPPCTCGSTGCLEANIGSAGLQRTARARGVIGRRGTLTTLSRAAANGDDAAQQIFEEAGGMLGRALAGVIHTVDPEVVVLMGEGVDGWEFWQTGFEPSFRRSLLPARKAVPVVVEPWTEDQWARGAASLVLSSPFDSANNGGEQSRLVRARLGAG</sequence>
<dbReference type="InterPro" id="IPR036390">
    <property type="entry name" value="WH_DNA-bd_sf"/>
</dbReference>
<dbReference type="RefSeq" id="WP_344109159.1">
    <property type="nucleotide sequence ID" value="NZ_BAAANE010000003.1"/>
</dbReference>
<name>A0ABN2EZU5_9ACTN</name>
<dbReference type="SUPFAM" id="SSF53067">
    <property type="entry name" value="Actin-like ATPase domain"/>
    <property type="match status" value="1"/>
</dbReference>
<evidence type="ECO:0000256" key="1">
    <source>
        <dbReference type="ARBA" id="ARBA00006479"/>
    </source>
</evidence>
<dbReference type="InterPro" id="IPR049874">
    <property type="entry name" value="ROK_cs"/>
</dbReference>
<dbReference type="PANTHER" id="PTHR18964:SF149">
    <property type="entry name" value="BIFUNCTIONAL UDP-N-ACETYLGLUCOSAMINE 2-EPIMERASE_N-ACETYLMANNOSAMINE KINASE"/>
    <property type="match status" value="1"/>
</dbReference>
<gene>
    <name evidence="3" type="ORF">GCM10009744_09630</name>
</gene>
<dbReference type="InterPro" id="IPR036388">
    <property type="entry name" value="WH-like_DNA-bd_sf"/>
</dbReference>
<dbReference type="EMBL" id="BAAANE010000003">
    <property type="protein sequence ID" value="GAA1624296.1"/>
    <property type="molecule type" value="Genomic_DNA"/>
</dbReference>
<dbReference type="SUPFAM" id="SSF46785">
    <property type="entry name" value="Winged helix' DNA-binding domain"/>
    <property type="match status" value="1"/>
</dbReference>
<organism evidence="3 4">
    <name type="scientific">Kribbella alba</name>
    <dbReference type="NCBI Taxonomy" id="190197"/>
    <lineage>
        <taxon>Bacteria</taxon>
        <taxon>Bacillati</taxon>
        <taxon>Actinomycetota</taxon>
        <taxon>Actinomycetes</taxon>
        <taxon>Propionibacteriales</taxon>
        <taxon>Kribbellaceae</taxon>
        <taxon>Kribbella</taxon>
    </lineage>
</organism>
<dbReference type="Gene3D" id="3.30.420.40">
    <property type="match status" value="2"/>
</dbReference>
<dbReference type="InterPro" id="IPR043129">
    <property type="entry name" value="ATPase_NBD"/>
</dbReference>
<dbReference type="PROSITE" id="PS01125">
    <property type="entry name" value="ROK"/>
    <property type="match status" value="1"/>
</dbReference>
<dbReference type="Pfam" id="PF12802">
    <property type="entry name" value="MarR_2"/>
    <property type="match status" value="1"/>
</dbReference>